<proteinExistence type="predicted"/>
<evidence type="ECO:0000256" key="5">
    <source>
        <dbReference type="PIRSR" id="PIRSR001111-50"/>
    </source>
</evidence>
<dbReference type="InterPro" id="IPR036736">
    <property type="entry name" value="ACP-like_sf"/>
</dbReference>
<dbReference type="PANTHER" id="PTHR43540">
    <property type="entry name" value="PEROXYUREIDOACRYLATE/UREIDOACRYLATE AMIDOHYDROLASE-RELATED"/>
    <property type="match status" value="1"/>
</dbReference>
<comment type="cofactor">
    <cofactor evidence="5">
        <name>pantetheine 4'-phosphate</name>
        <dbReference type="ChEBI" id="CHEBI:47942"/>
    </cofactor>
    <text evidence="5">Binds 1 phosphopantetheine covalently.</text>
</comment>
<dbReference type="InterPro" id="IPR036380">
    <property type="entry name" value="Isochorismatase-like_sf"/>
</dbReference>
<evidence type="ECO:0000256" key="3">
    <source>
        <dbReference type="ARBA" id="ARBA00022801"/>
    </source>
</evidence>
<comment type="catalytic activity">
    <reaction evidence="4">
        <text>isochorismate + H2O = (2S,3S)-2,3-dihydroxy-2,3-dihydrobenzoate + pyruvate</text>
        <dbReference type="Rhea" id="RHEA:11112"/>
        <dbReference type="ChEBI" id="CHEBI:15361"/>
        <dbReference type="ChEBI" id="CHEBI:15377"/>
        <dbReference type="ChEBI" id="CHEBI:29780"/>
        <dbReference type="ChEBI" id="CHEBI:58764"/>
        <dbReference type="EC" id="3.3.2.1"/>
    </reaction>
</comment>
<evidence type="ECO:0000313" key="7">
    <source>
        <dbReference type="EMBL" id="MDO6424352.1"/>
    </source>
</evidence>
<dbReference type="PANTHER" id="PTHR43540:SF3">
    <property type="entry name" value="ENTEROBACTIN SYNTHASE COMPONENT B"/>
    <property type="match status" value="1"/>
</dbReference>
<accession>A0AAW7X9P6</accession>
<dbReference type="Gene3D" id="1.10.1200.10">
    <property type="entry name" value="ACP-like"/>
    <property type="match status" value="1"/>
</dbReference>
<comment type="caution">
    <text evidence="7">The sequence shown here is derived from an EMBL/GenBank/DDBJ whole genome shotgun (WGS) entry which is preliminary data.</text>
</comment>
<evidence type="ECO:0000313" key="8">
    <source>
        <dbReference type="Proteomes" id="UP001169760"/>
    </source>
</evidence>
<keyword evidence="3" id="KW-0378">Hydrolase</keyword>
<dbReference type="GO" id="GO:0008908">
    <property type="term" value="F:isochorismatase activity"/>
    <property type="evidence" value="ECO:0007669"/>
    <property type="project" value="UniProtKB-EC"/>
</dbReference>
<keyword evidence="5" id="KW-0597">Phosphoprotein</keyword>
<dbReference type="InterPro" id="IPR050272">
    <property type="entry name" value="Isochorismatase-like_hydrls"/>
</dbReference>
<reference evidence="7" key="1">
    <citation type="submission" date="2023-07" db="EMBL/GenBank/DDBJ databases">
        <title>Genome content predicts the carbon catabolic preferences of heterotrophic bacteria.</title>
        <authorList>
            <person name="Gralka M."/>
        </authorList>
    </citation>
    <scope>NUCLEOTIDE SEQUENCE</scope>
    <source>
        <strain evidence="7">I3M17_2</strain>
    </source>
</reference>
<evidence type="ECO:0000256" key="2">
    <source>
        <dbReference type="ARBA" id="ARBA00012100"/>
    </source>
</evidence>
<dbReference type="SUPFAM" id="SSF52499">
    <property type="entry name" value="Isochorismatase-like hydrolases"/>
    <property type="match status" value="1"/>
</dbReference>
<dbReference type="PIRSF" id="PIRSF001111">
    <property type="entry name" value="Isochorismatase"/>
    <property type="match status" value="1"/>
</dbReference>
<dbReference type="InterPro" id="IPR009081">
    <property type="entry name" value="PP-bd_ACP"/>
</dbReference>
<sequence length="319" mass="35307">MAIPKINNYSLTDQVKATNEEYGNRVSWPLDANNAVLLVHDMQKYFVEFYDQQGEPMRSLVQNIQTIIAQCKAAGIPIVYTAQPPHQAPEERALLTDFWGTGLTSENNQHAIVESLKPAADDLVFTKWRYSAFQRTPLHEYMAENNKDQLWVVGVYAHIGILSTALEAFMTDIKAFVVADAVADFSSTEHSMALHYISRRCGRVVALQDIHVATEKNKAALASKGANTQQTGSEILNNIAVSVSTALGMAVEELDQDENLFEMGLDSIRLMAIVDVLRENNIEIGFAELAEQPTLKAWAAMLGPLPVASAQENRLVTNE</sequence>
<dbReference type="RefSeq" id="WP_303493707.1">
    <property type="nucleotide sequence ID" value="NZ_JAUOPB010000014.1"/>
</dbReference>
<name>A0AAW7X9P6_9GAMM</name>
<dbReference type="CDD" id="cd01013">
    <property type="entry name" value="isochorismatase"/>
    <property type="match status" value="1"/>
</dbReference>
<dbReference type="Pfam" id="PF00550">
    <property type="entry name" value="PP-binding"/>
    <property type="match status" value="1"/>
</dbReference>
<gene>
    <name evidence="7" type="ORF">Q4521_17840</name>
</gene>
<dbReference type="PRINTS" id="PR01398">
    <property type="entry name" value="ISCHRISMTASE"/>
</dbReference>
<dbReference type="EC" id="3.3.2.1" evidence="2"/>
<evidence type="ECO:0000256" key="1">
    <source>
        <dbReference type="ARBA" id="ARBA00004924"/>
    </source>
</evidence>
<dbReference type="PROSITE" id="PS50075">
    <property type="entry name" value="CARRIER"/>
    <property type="match status" value="1"/>
</dbReference>
<dbReference type="EMBL" id="JAUOPB010000014">
    <property type="protein sequence ID" value="MDO6424352.1"/>
    <property type="molecule type" value="Genomic_DNA"/>
</dbReference>
<dbReference type="InterPro" id="IPR000868">
    <property type="entry name" value="Isochorismatase-like_dom"/>
</dbReference>
<dbReference type="Proteomes" id="UP001169760">
    <property type="component" value="Unassembled WGS sequence"/>
</dbReference>
<organism evidence="7 8">
    <name type="scientific">Saccharophagus degradans</name>
    <dbReference type="NCBI Taxonomy" id="86304"/>
    <lineage>
        <taxon>Bacteria</taxon>
        <taxon>Pseudomonadati</taxon>
        <taxon>Pseudomonadota</taxon>
        <taxon>Gammaproteobacteria</taxon>
        <taxon>Cellvibrionales</taxon>
        <taxon>Cellvibrionaceae</taxon>
        <taxon>Saccharophagus</taxon>
    </lineage>
</organism>
<feature type="domain" description="Carrier" evidence="6">
    <location>
        <begin position="230"/>
        <end position="306"/>
    </location>
</feature>
<dbReference type="AlphaFoldDB" id="A0AAW7X9P6"/>
<protein>
    <recommendedName>
        <fullName evidence="2">isochorismatase</fullName>
        <ecNumber evidence="2">3.3.2.1</ecNumber>
    </recommendedName>
</protein>
<dbReference type="InterPro" id="IPR016291">
    <property type="entry name" value="Isochorismatase"/>
</dbReference>
<dbReference type="Gene3D" id="3.40.50.850">
    <property type="entry name" value="Isochorismatase-like"/>
    <property type="match status" value="1"/>
</dbReference>
<feature type="modified residue" description="O-(pantetheine 4'-phosphoryl)serine" evidence="5">
    <location>
        <position position="267"/>
    </location>
</feature>
<dbReference type="Pfam" id="PF00857">
    <property type="entry name" value="Isochorismatase"/>
    <property type="match status" value="1"/>
</dbReference>
<evidence type="ECO:0000259" key="6">
    <source>
        <dbReference type="PROSITE" id="PS50075"/>
    </source>
</evidence>
<keyword evidence="5" id="KW-0596">Phosphopantetheine</keyword>
<comment type="pathway">
    <text evidence="1">Siderophore biosynthesis.</text>
</comment>
<dbReference type="SUPFAM" id="SSF47336">
    <property type="entry name" value="ACP-like"/>
    <property type="match status" value="1"/>
</dbReference>
<evidence type="ECO:0000256" key="4">
    <source>
        <dbReference type="ARBA" id="ARBA00048590"/>
    </source>
</evidence>